<dbReference type="HOGENOM" id="CLU_3347923_0_0_10"/>
<organism evidence="1 2">
    <name type="scientific">Rhodothermus marinus (strain ATCC 43812 / DSM 4252 / R-10)</name>
    <name type="common">Rhodothermus obamensis</name>
    <dbReference type="NCBI Taxonomy" id="518766"/>
    <lineage>
        <taxon>Bacteria</taxon>
        <taxon>Pseudomonadati</taxon>
        <taxon>Rhodothermota</taxon>
        <taxon>Rhodothermia</taxon>
        <taxon>Rhodothermales</taxon>
        <taxon>Rhodothermaceae</taxon>
        <taxon>Rhodothermus</taxon>
    </lineage>
</organism>
<dbReference type="STRING" id="518766.Rmar_2139"/>
<gene>
    <name evidence="1" type="ordered locus">Rmar_2139</name>
</gene>
<dbReference type="AlphaFoldDB" id="D0MDA6"/>
<dbReference type="Proteomes" id="UP000002221">
    <property type="component" value="Chromosome"/>
</dbReference>
<dbReference type="KEGG" id="rmr:Rmar_2139"/>
<evidence type="ECO:0000313" key="1">
    <source>
        <dbReference type="EMBL" id="ACY49018.1"/>
    </source>
</evidence>
<keyword evidence="2" id="KW-1185">Reference proteome</keyword>
<evidence type="ECO:0000313" key="2">
    <source>
        <dbReference type="Proteomes" id="UP000002221"/>
    </source>
</evidence>
<proteinExistence type="predicted"/>
<accession>D0MDA6</accession>
<reference evidence="1 2" key="1">
    <citation type="journal article" date="2009" name="Stand. Genomic Sci.">
        <title>Complete genome sequence of Rhodothermus marinus type strain (R-10).</title>
        <authorList>
            <person name="Nolan M."/>
            <person name="Tindall B.J."/>
            <person name="Pomrenke H."/>
            <person name="Lapidus A."/>
            <person name="Copeland A."/>
            <person name="Glavina Del Rio T."/>
            <person name="Lucas S."/>
            <person name="Chen F."/>
            <person name="Tice H."/>
            <person name="Cheng J.F."/>
            <person name="Saunders E."/>
            <person name="Han C."/>
            <person name="Bruce D."/>
            <person name="Goodwin L."/>
            <person name="Chain P."/>
            <person name="Pitluck S."/>
            <person name="Ovchinikova G."/>
            <person name="Pati A."/>
            <person name="Ivanova N."/>
            <person name="Mavromatis K."/>
            <person name="Chen A."/>
            <person name="Palaniappan K."/>
            <person name="Land M."/>
            <person name="Hauser L."/>
            <person name="Chang Y.J."/>
            <person name="Jeffries C.D."/>
            <person name="Brettin T."/>
            <person name="Goker M."/>
            <person name="Bristow J."/>
            <person name="Eisen J.A."/>
            <person name="Markowitz V."/>
            <person name="Hugenholtz P."/>
            <person name="Kyrpides N.C."/>
            <person name="Klenk H.P."/>
            <person name="Detter J.C."/>
        </authorList>
    </citation>
    <scope>NUCLEOTIDE SEQUENCE [LARGE SCALE GENOMIC DNA]</scope>
    <source>
        <strain evidence="2">ATCC 43812 / DSM 4252 / R-10</strain>
    </source>
</reference>
<name>D0MDA6_RHOM4</name>
<dbReference type="EMBL" id="CP001807">
    <property type="protein sequence ID" value="ACY49018.1"/>
    <property type="molecule type" value="Genomic_DNA"/>
</dbReference>
<protein>
    <submittedName>
        <fullName evidence="1">Uncharacterized protein</fullName>
    </submittedName>
</protein>
<sequence length="37" mass="4453">MKFSNNDTIAWSLQFTKKLDFTDQQTFFIITVNQYSM</sequence>